<evidence type="ECO:0000313" key="16">
    <source>
        <dbReference type="Proteomes" id="UP001528823"/>
    </source>
</evidence>
<dbReference type="Pfam" id="PF11838">
    <property type="entry name" value="ERAP1_C"/>
    <property type="match status" value="1"/>
</dbReference>
<dbReference type="CDD" id="cd09602">
    <property type="entry name" value="M1_APN"/>
    <property type="match status" value="1"/>
</dbReference>
<evidence type="ECO:0000256" key="8">
    <source>
        <dbReference type="ARBA" id="ARBA00022723"/>
    </source>
</evidence>
<evidence type="ECO:0000256" key="7">
    <source>
        <dbReference type="ARBA" id="ARBA00022670"/>
    </source>
</evidence>
<dbReference type="InterPro" id="IPR027268">
    <property type="entry name" value="Peptidase_M4/M1_CTD_sf"/>
</dbReference>
<dbReference type="Pfam" id="PF01433">
    <property type="entry name" value="Peptidase_M1"/>
    <property type="match status" value="1"/>
</dbReference>
<evidence type="ECO:0000256" key="1">
    <source>
        <dbReference type="ARBA" id="ARBA00000098"/>
    </source>
</evidence>
<dbReference type="EMBL" id="JAPMOU010000020">
    <property type="protein sequence ID" value="MDE1463452.1"/>
    <property type="molecule type" value="Genomic_DNA"/>
</dbReference>
<dbReference type="NCBIfam" id="TIGR02412">
    <property type="entry name" value="pepN_strep_liv"/>
    <property type="match status" value="1"/>
</dbReference>
<dbReference type="EC" id="3.4.11.2" evidence="4"/>
<name>A0ABT5UD64_9GAMM</name>
<dbReference type="InterPro" id="IPR001930">
    <property type="entry name" value="Peptidase_M1"/>
</dbReference>
<comment type="cofactor">
    <cofactor evidence="2">
        <name>Zn(2+)</name>
        <dbReference type="ChEBI" id="CHEBI:29105"/>
    </cofactor>
</comment>
<keyword evidence="6 15" id="KW-0031">Aminopeptidase</keyword>
<comment type="catalytic activity">
    <reaction evidence="1">
        <text>Release of an N-terminal amino acid, Xaa-|-Yaa- from a peptide, amide or arylamide. Xaa is preferably Ala, but may be most amino acids including Pro (slow action). When a terminal hydrophobic residue is followed by a prolyl residue, the two may be released as an intact Xaa-Pro dipeptide.</text>
        <dbReference type="EC" id="3.4.11.2"/>
    </reaction>
</comment>
<evidence type="ECO:0000256" key="2">
    <source>
        <dbReference type="ARBA" id="ARBA00001947"/>
    </source>
</evidence>
<dbReference type="InterPro" id="IPR024571">
    <property type="entry name" value="ERAP1-like_C_dom"/>
</dbReference>
<reference evidence="15 16" key="1">
    <citation type="submission" date="2022-11" db="EMBL/GenBank/DDBJ databases">
        <title>Spartinivicinus poritis sp. nov., isolated from scleractinian coral Porites lutea.</title>
        <authorList>
            <person name="Zhang G."/>
            <person name="Cai L."/>
            <person name="Wei Q."/>
        </authorList>
    </citation>
    <scope>NUCLEOTIDE SEQUENCE [LARGE SCALE GENOMIC DNA]</scope>
    <source>
        <strain evidence="15 16">A2-2</strain>
    </source>
</reference>
<evidence type="ECO:0000256" key="9">
    <source>
        <dbReference type="ARBA" id="ARBA00022801"/>
    </source>
</evidence>
<proteinExistence type="inferred from homology"/>
<protein>
    <recommendedName>
        <fullName evidence="5">Aminopeptidase N</fullName>
        <ecNumber evidence="4">3.4.11.2</ecNumber>
    </recommendedName>
</protein>
<feature type="domain" description="Peptidase M1 membrane alanine aminopeptidase" evidence="12">
    <location>
        <begin position="274"/>
        <end position="484"/>
    </location>
</feature>
<dbReference type="InterPro" id="IPR050344">
    <property type="entry name" value="Peptidase_M1_aminopeptidases"/>
</dbReference>
<keyword evidence="11" id="KW-0482">Metalloprotease</keyword>
<evidence type="ECO:0000259" key="13">
    <source>
        <dbReference type="Pfam" id="PF11838"/>
    </source>
</evidence>
<feature type="domain" description="Aminopeptidase N-like N-terminal" evidence="14">
    <location>
        <begin position="64"/>
        <end position="233"/>
    </location>
</feature>
<dbReference type="InterPro" id="IPR012778">
    <property type="entry name" value="Pept_M1_aminopeptidase"/>
</dbReference>
<keyword evidence="7" id="KW-0645">Protease</keyword>
<dbReference type="PANTHER" id="PTHR11533">
    <property type="entry name" value="PROTEASE M1 ZINC METALLOPROTEASE"/>
    <property type="match status" value="1"/>
</dbReference>
<keyword evidence="16" id="KW-1185">Reference proteome</keyword>
<sequence>MDNTSQLRPWSQLLMTGLAVSLVSGCVTQQTEQANQKRQWTRAAEANLTHEYAKQRYQQVKDVSYQLALSLSKNKPDYTGEVKVDFTWQPGKQPLTLDFVGGQVNNMQINGKPVKAEYNNWFIKLPANQLKPGRNQVSIQYSHPYSKDGAGLHRFIDPKDGKAYLHTQLQPYDGNKLFPQFDQPNLKATYQLTVDAPVEWQVVTAERESAIERLSSAQQRWHFPRSARFSTYIISLHAGPYQIWEDNSETPPLRLMARPSMANYVDAEEWFKLTRHGMEFFQDYFGLDYPYAKYDQLIVPEFNAGGMENVAAVTYSERYLTRGKVTRELRQRRANVILHELAHMWFGDSVTADWWNGLWLNESFATYMAHLAMSEYPEYQDSWLRFYSRIKLWAYEEDELVTTHPIEVKVVDTNNAFTHFDGITYGKGAAVLKQLAHYLGPDNFQQGVHNYLKQYAGRNTQLEDFFNSLAAASNQNLTPWVRQWLRTAGVNTISARYQCNNNKISEFDIVQQASNKYPVYRTQRVLVGLYYDKGKQLKSAKQIPVTYLGEVTPVPAVVGRPCPDFTFVNVEDWGYSKVALDARSENYIKRHLSRISDPLLRSMVWQSQWDQVMAAKLSLTDYLPWALRQLPLESNEMIVRQVVANLQESYDYLAVLHEKELAIFGPQLENLAWQQLTKARPGSDWQALWFEAFIHFTHTPAGLAKVEDILALKRRIAGLAIDQDLRWQLVVKLNEYAIPSAAQWINQELSRDASDRAERQALLAKAIQPQAKTKQYWLEQLWGNSNLTLQEQRSLVEGLFPTSQFTLSADYADQIVGQLNLLKEKDSRFKSTYSRLLPKLCQPENVARLRSALSNLEFSSPVVQKRLKVAIQQEERCIAISQRIKEKNRQQL</sequence>
<evidence type="ECO:0000313" key="15">
    <source>
        <dbReference type="EMBL" id="MDE1463452.1"/>
    </source>
</evidence>
<dbReference type="RefSeq" id="WP_274689789.1">
    <property type="nucleotide sequence ID" value="NZ_JAPMOU010000020.1"/>
</dbReference>
<evidence type="ECO:0000256" key="10">
    <source>
        <dbReference type="ARBA" id="ARBA00022833"/>
    </source>
</evidence>
<dbReference type="InterPro" id="IPR014782">
    <property type="entry name" value="Peptidase_M1_dom"/>
</dbReference>
<dbReference type="Pfam" id="PF17900">
    <property type="entry name" value="Peptidase_M1_N"/>
    <property type="match status" value="1"/>
</dbReference>
<comment type="caution">
    <text evidence="15">The sequence shown here is derived from an EMBL/GenBank/DDBJ whole genome shotgun (WGS) entry which is preliminary data.</text>
</comment>
<evidence type="ECO:0000256" key="5">
    <source>
        <dbReference type="ARBA" id="ARBA00015611"/>
    </source>
</evidence>
<organism evidence="15 16">
    <name type="scientific">Spartinivicinus poritis</name>
    <dbReference type="NCBI Taxonomy" id="2994640"/>
    <lineage>
        <taxon>Bacteria</taxon>
        <taxon>Pseudomonadati</taxon>
        <taxon>Pseudomonadota</taxon>
        <taxon>Gammaproteobacteria</taxon>
        <taxon>Oceanospirillales</taxon>
        <taxon>Zooshikellaceae</taxon>
        <taxon>Spartinivicinus</taxon>
    </lineage>
</organism>
<evidence type="ECO:0000256" key="11">
    <source>
        <dbReference type="ARBA" id="ARBA00023049"/>
    </source>
</evidence>
<evidence type="ECO:0000256" key="3">
    <source>
        <dbReference type="ARBA" id="ARBA00010136"/>
    </source>
</evidence>
<comment type="similarity">
    <text evidence="3">Belongs to the peptidase M1 family.</text>
</comment>
<dbReference type="SUPFAM" id="SSF55486">
    <property type="entry name" value="Metalloproteases ('zincins'), catalytic domain"/>
    <property type="match status" value="1"/>
</dbReference>
<dbReference type="Gene3D" id="1.10.390.10">
    <property type="entry name" value="Neutral Protease Domain 2"/>
    <property type="match status" value="1"/>
</dbReference>
<gene>
    <name evidence="15" type="primary">pepN</name>
    <name evidence="15" type="ORF">ORQ98_15935</name>
</gene>
<keyword evidence="9 15" id="KW-0378">Hydrolase</keyword>
<keyword evidence="8" id="KW-0479">Metal-binding</keyword>
<evidence type="ECO:0000259" key="14">
    <source>
        <dbReference type="Pfam" id="PF17900"/>
    </source>
</evidence>
<dbReference type="InterPro" id="IPR042097">
    <property type="entry name" value="Aminopeptidase_N-like_N_sf"/>
</dbReference>
<accession>A0ABT5UD64</accession>
<evidence type="ECO:0000256" key="4">
    <source>
        <dbReference type="ARBA" id="ARBA00012564"/>
    </source>
</evidence>
<dbReference type="Gene3D" id="2.60.40.1730">
    <property type="entry name" value="tricorn interacting facor f3 domain"/>
    <property type="match status" value="1"/>
</dbReference>
<keyword evidence="10" id="KW-0862">Zinc</keyword>
<dbReference type="GO" id="GO:0016285">
    <property type="term" value="F:alanyl aminopeptidase activity"/>
    <property type="evidence" value="ECO:0007669"/>
    <property type="project" value="UniProtKB-EC"/>
</dbReference>
<dbReference type="PRINTS" id="PR00756">
    <property type="entry name" value="ALADIPTASE"/>
</dbReference>
<dbReference type="Proteomes" id="UP001528823">
    <property type="component" value="Unassembled WGS sequence"/>
</dbReference>
<dbReference type="PANTHER" id="PTHR11533:SF174">
    <property type="entry name" value="PUROMYCIN-SENSITIVE AMINOPEPTIDASE-RELATED"/>
    <property type="match status" value="1"/>
</dbReference>
<evidence type="ECO:0000256" key="6">
    <source>
        <dbReference type="ARBA" id="ARBA00022438"/>
    </source>
</evidence>
<dbReference type="SUPFAM" id="SSF63737">
    <property type="entry name" value="Leukotriene A4 hydrolase N-terminal domain"/>
    <property type="match status" value="1"/>
</dbReference>
<evidence type="ECO:0000259" key="12">
    <source>
        <dbReference type="Pfam" id="PF01433"/>
    </source>
</evidence>
<feature type="domain" description="ERAP1-like C-terminal" evidence="13">
    <location>
        <begin position="567"/>
        <end position="861"/>
    </location>
</feature>
<dbReference type="InterPro" id="IPR045357">
    <property type="entry name" value="Aminopeptidase_N-like_N"/>
</dbReference>